<organism evidence="1 2">
    <name type="scientific">Choristoneura fumiferana</name>
    <name type="common">Spruce budworm moth</name>
    <name type="synonym">Archips fumiferana</name>
    <dbReference type="NCBI Taxonomy" id="7141"/>
    <lineage>
        <taxon>Eukaryota</taxon>
        <taxon>Metazoa</taxon>
        <taxon>Ecdysozoa</taxon>
        <taxon>Arthropoda</taxon>
        <taxon>Hexapoda</taxon>
        <taxon>Insecta</taxon>
        <taxon>Pterygota</taxon>
        <taxon>Neoptera</taxon>
        <taxon>Endopterygota</taxon>
        <taxon>Lepidoptera</taxon>
        <taxon>Glossata</taxon>
        <taxon>Ditrysia</taxon>
        <taxon>Tortricoidea</taxon>
        <taxon>Tortricidae</taxon>
        <taxon>Tortricinae</taxon>
        <taxon>Choristoneura</taxon>
    </lineage>
</organism>
<accession>A0ACC0KYF7</accession>
<comment type="caution">
    <text evidence="1">The sequence shown here is derived from an EMBL/GenBank/DDBJ whole genome shotgun (WGS) entry which is preliminary data.</text>
</comment>
<sequence>MVVPIRADLAQGRQKDNETTGQSITSQNCNRPSYSLPRDSPGFVKTIVGPDGSSLKVTCTCPIKPNGVKVLSELGIEGQLEAKGSLPFISTMKLEGTLPSSGQASVSYACGDGNVAIVEEAGNPCGSNARVEGGVSFSDLARVRQITDMRVV</sequence>
<proteinExistence type="predicted"/>
<protein>
    <submittedName>
        <fullName evidence="1">Uncharacterized protein</fullName>
    </submittedName>
</protein>
<dbReference type="EMBL" id="CM046127">
    <property type="protein sequence ID" value="KAI8441368.1"/>
    <property type="molecule type" value="Genomic_DNA"/>
</dbReference>
<keyword evidence="2" id="KW-1185">Reference proteome</keyword>
<evidence type="ECO:0000313" key="2">
    <source>
        <dbReference type="Proteomes" id="UP001064048"/>
    </source>
</evidence>
<evidence type="ECO:0000313" key="1">
    <source>
        <dbReference type="EMBL" id="KAI8441368.1"/>
    </source>
</evidence>
<gene>
    <name evidence="1" type="ORF">MSG28_014985</name>
</gene>
<name>A0ACC0KYF7_CHOFU</name>
<reference evidence="1 2" key="1">
    <citation type="journal article" date="2022" name="Genome Biol. Evol.">
        <title>The Spruce Budworm Genome: Reconstructing the Evolutionary History of Antifreeze Proteins.</title>
        <authorList>
            <person name="Beliveau C."/>
            <person name="Gagne P."/>
            <person name="Picq S."/>
            <person name="Vernygora O."/>
            <person name="Keeling C.I."/>
            <person name="Pinkney K."/>
            <person name="Doucet D."/>
            <person name="Wen F."/>
            <person name="Johnston J.S."/>
            <person name="Maaroufi H."/>
            <person name="Boyle B."/>
            <person name="Laroche J."/>
            <person name="Dewar K."/>
            <person name="Juretic N."/>
            <person name="Blackburn G."/>
            <person name="Nisole A."/>
            <person name="Brunet B."/>
            <person name="Brandao M."/>
            <person name="Lumley L."/>
            <person name="Duan J."/>
            <person name="Quan G."/>
            <person name="Lucarotti C.J."/>
            <person name="Roe A.D."/>
            <person name="Sperling F.A.H."/>
            <person name="Levesque R.C."/>
            <person name="Cusson M."/>
        </authorList>
    </citation>
    <scope>NUCLEOTIDE SEQUENCE [LARGE SCALE GENOMIC DNA]</scope>
    <source>
        <strain evidence="1">Glfc:IPQL:Cfum</strain>
    </source>
</reference>
<dbReference type="Proteomes" id="UP001064048">
    <property type="component" value="Chromosome 27"/>
</dbReference>